<dbReference type="Gene3D" id="3.40.50.1010">
    <property type="entry name" value="5'-nuclease"/>
    <property type="match status" value="1"/>
</dbReference>
<comment type="caution">
    <text evidence="2">The sequence shown here is derived from an EMBL/GenBank/DDBJ whole genome shotgun (WGS) entry which is preliminary data.</text>
</comment>
<proteinExistence type="predicted"/>
<dbReference type="InterPro" id="IPR029060">
    <property type="entry name" value="PIN-like_dom_sf"/>
</dbReference>
<dbReference type="SUPFAM" id="SSF88723">
    <property type="entry name" value="PIN domain-like"/>
    <property type="match status" value="1"/>
</dbReference>
<dbReference type="Pfam" id="PF13470">
    <property type="entry name" value="PIN_3"/>
    <property type="match status" value="1"/>
</dbReference>
<name>A0A179D429_9BACT</name>
<dbReference type="Proteomes" id="UP000078390">
    <property type="component" value="Unassembled WGS sequence"/>
</dbReference>
<dbReference type="RefSeq" id="WP_068671342.1">
    <property type="nucleotide sequence ID" value="NZ_LWLG01000014.1"/>
</dbReference>
<organism evidence="2 3">
    <name type="scientific">Thermosulfurimonas dismutans</name>
    <dbReference type="NCBI Taxonomy" id="999894"/>
    <lineage>
        <taxon>Bacteria</taxon>
        <taxon>Pseudomonadati</taxon>
        <taxon>Thermodesulfobacteriota</taxon>
        <taxon>Thermodesulfobacteria</taxon>
        <taxon>Thermodesulfobacteriales</taxon>
        <taxon>Thermodesulfobacteriaceae</taxon>
        <taxon>Thermosulfurimonas</taxon>
    </lineage>
</organism>
<reference evidence="2 3" key="1">
    <citation type="submission" date="2016-04" db="EMBL/GenBank/DDBJ databases">
        <title>Genome analysis of Thermosulfurimonas dismutans, the first thermophilic sulfur-disproportionating bacterium of the phylum Thermodesulfobacteria.</title>
        <authorList>
            <person name="Mardanov A.V."/>
            <person name="Beletsky A.V."/>
            <person name="Kadnikov V.V."/>
            <person name="Slobodkin A.I."/>
            <person name="Ravin N.V."/>
        </authorList>
    </citation>
    <scope>NUCLEOTIDE SEQUENCE [LARGE SCALE GENOMIC DNA]</scope>
    <source>
        <strain evidence="2 3">S95</strain>
    </source>
</reference>
<sequence>MKIFFDTNVILDVLLDREPFVEDAFHLLAKVERSEVTGVICATTVTTIYYLVSKSLGIKEATRHIKTLLSIFEIAPVNRAVLEEAIDSRFSDFEDAILHASALTVGADCIVTRDFSGFKKSKIPVYTPNELLSILQLSS</sequence>
<feature type="domain" description="PIN" evidence="1">
    <location>
        <begin position="1"/>
        <end position="120"/>
    </location>
</feature>
<evidence type="ECO:0000259" key="1">
    <source>
        <dbReference type="SMART" id="SM00670"/>
    </source>
</evidence>
<dbReference type="OrthoDB" id="3232645at2"/>
<evidence type="ECO:0000313" key="2">
    <source>
        <dbReference type="EMBL" id="OAQ20232.1"/>
    </source>
</evidence>
<dbReference type="InterPro" id="IPR002716">
    <property type="entry name" value="PIN_dom"/>
</dbReference>
<dbReference type="AlphaFoldDB" id="A0A179D429"/>
<protein>
    <submittedName>
        <fullName evidence="2">PIN domain protein</fullName>
    </submittedName>
</protein>
<accession>A0A179D429</accession>
<dbReference type="PATRIC" id="fig|999894.6.peg.1732"/>
<gene>
    <name evidence="2" type="ORF">TDIS_1734</name>
</gene>
<evidence type="ECO:0000313" key="3">
    <source>
        <dbReference type="Proteomes" id="UP000078390"/>
    </source>
</evidence>
<keyword evidence="3" id="KW-1185">Reference proteome</keyword>
<dbReference type="SMART" id="SM00670">
    <property type="entry name" value="PINc"/>
    <property type="match status" value="1"/>
</dbReference>
<dbReference type="EMBL" id="LWLG01000014">
    <property type="protein sequence ID" value="OAQ20232.1"/>
    <property type="molecule type" value="Genomic_DNA"/>
</dbReference>
<dbReference type="STRING" id="999894.TDIS_1734"/>